<dbReference type="SUPFAM" id="SSF53927">
    <property type="entry name" value="Cytidine deaminase-like"/>
    <property type="match status" value="1"/>
</dbReference>
<dbReference type="InterPro" id="IPR016193">
    <property type="entry name" value="Cytidine_deaminase-like"/>
</dbReference>
<evidence type="ECO:0000313" key="3">
    <source>
        <dbReference type="Proteomes" id="UP000177167"/>
    </source>
</evidence>
<feature type="domain" description="CMP/dCMP-type deaminase" evidence="1">
    <location>
        <begin position="24"/>
        <end position="140"/>
    </location>
</feature>
<dbReference type="GO" id="GO:0003824">
    <property type="term" value="F:catalytic activity"/>
    <property type="evidence" value="ECO:0007669"/>
    <property type="project" value="InterPro"/>
</dbReference>
<dbReference type="EMBL" id="MGJP01000032">
    <property type="protein sequence ID" value="OGN09563.1"/>
    <property type="molecule type" value="Genomic_DNA"/>
</dbReference>
<dbReference type="InterPro" id="IPR002125">
    <property type="entry name" value="CMP_dCMP_dom"/>
</dbReference>
<dbReference type="Proteomes" id="UP000177167">
    <property type="component" value="Unassembled WGS sequence"/>
</dbReference>
<comment type="caution">
    <text evidence="2">The sequence shown here is derived from an EMBL/GenBank/DDBJ whole genome shotgun (WGS) entry which is preliminary data.</text>
</comment>
<gene>
    <name evidence="2" type="ORF">A3J46_02265</name>
</gene>
<protein>
    <recommendedName>
        <fullName evidence="1">CMP/dCMP-type deaminase domain-containing protein</fullName>
    </recommendedName>
</protein>
<evidence type="ECO:0000259" key="1">
    <source>
        <dbReference type="Pfam" id="PF00383"/>
    </source>
</evidence>
<organism evidence="2 3">
    <name type="scientific">Candidatus Yanofskybacteria bacterium RIFCSPHIGHO2_02_FULL_41_11</name>
    <dbReference type="NCBI Taxonomy" id="1802675"/>
    <lineage>
        <taxon>Bacteria</taxon>
        <taxon>Candidatus Yanofskyibacteriota</taxon>
    </lineage>
</organism>
<evidence type="ECO:0000313" key="2">
    <source>
        <dbReference type="EMBL" id="OGN09563.1"/>
    </source>
</evidence>
<dbReference type="Pfam" id="PF00383">
    <property type="entry name" value="dCMP_cyt_deam_1"/>
    <property type="match status" value="1"/>
</dbReference>
<dbReference type="AlphaFoldDB" id="A0A1F8F8T9"/>
<proteinExistence type="predicted"/>
<name>A0A1F8F8T9_9BACT</name>
<accession>A0A1F8F8T9</accession>
<sequence>MQDIKYPYLPEKKVIRYVAETHPCMLIAKEEARRHSLDKVMPTASIVVKDGCILGRGSDGSSHHEKHGCERIRLQCPTGEGYELCEGCHPKNHSEPRAIQNARDRGNDTCGADLYLWGHWWCCKWCWDEIIKAGIANVFLVKNSEIMFNKEHPDNIVGKQFQ</sequence>
<dbReference type="Gene3D" id="3.40.140.10">
    <property type="entry name" value="Cytidine Deaminase, domain 2"/>
    <property type="match status" value="1"/>
</dbReference>
<reference evidence="2 3" key="1">
    <citation type="journal article" date="2016" name="Nat. Commun.">
        <title>Thousands of microbial genomes shed light on interconnected biogeochemical processes in an aquifer system.</title>
        <authorList>
            <person name="Anantharaman K."/>
            <person name="Brown C.T."/>
            <person name="Hug L.A."/>
            <person name="Sharon I."/>
            <person name="Castelle C.J."/>
            <person name="Probst A.J."/>
            <person name="Thomas B.C."/>
            <person name="Singh A."/>
            <person name="Wilkins M.J."/>
            <person name="Karaoz U."/>
            <person name="Brodie E.L."/>
            <person name="Williams K.H."/>
            <person name="Hubbard S.S."/>
            <person name="Banfield J.F."/>
        </authorList>
    </citation>
    <scope>NUCLEOTIDE SEQUENCE [LARGE SCALE GENOMIC DNA]</scope>
</reference>